<gene>
    <name evidence="2" type="ORF">AMECASPLE_008993</name>
</gene>
<keyword evidence="3" id="KW-1185">Reference proteome</keyword>
<dbReference type="EMBL" id="JAHRIP010056922">
    <property type="protein sequence ID" value="MEQ2302668.1"/>
    <property type="molecule type" value="Genomic_DNA"/>
</dbReference>
<feature type="compositionally biased region" description="Polar residues" evidence="1">
    <location>
        <begin position="24"/>
        <end position="33"/>
    </location>
</feature>
<proteinExistence type="predicted"/>
<comment type="caution">
    <text evidence="2">The sequence shown here is derived from an EMBL/GenBank/DDBJ whole genome shotgun (WGS) entry which is preliminary data.</text>
</comment>
<name>A0ABV0Z8X9_9TELE</name>
<sequence length="108" mass="11525">MAERSPLLSASPLKDLTGLLENFSEQISSQRPRTTAGRPLQKWKECDTTGDLSRPGGPPKLTRLGKESINQRSSEEVHGNSGGAAEIHSLSVDRTTITSALLKSGLLG</sequence>
<organism evidence="2 3">
    <name type="scientific">Ameca splendens</name>
    <dbReference type="NCBI Taxonomy" id="208324"/>
    <lineage>
        <taxon>Eukaryota</taxon>
        <taxon>Metazoa</taxon>
        <taxon>Chordata</taxon>
        <taxon>Craniata</taxon>
        <taxon>Vertebrata</taxon>
        <taxon>Euteleostomi</taxon>
        <taxon>Actinopterygii</taxon>
        <taxon>Neopterygii</taxon>
        <taxon>Teleostei</taxon>
        <taxon>Neoteleostei</taxon>
        <taxon>Acanthomorphata</taxon>
        <taxon>Ovalentaria</taxon>
        <taxon>Atherinomorphae</taxon>
        <taxon>Cyprinodontiformes</taxon>
        <taxon>Goodeidae</taxon>
        <taxon>Ameca</taxon>
    </lineage>
</organism>
<dbReference type="Proteomes" id="UP001469553">
    <property type="component" value="Unassembled WGS sequence"/>
</dbReference>
<protein>
    <submittedName>
        <fullName evidence="2">Uncharacterized protein</fullName>
    </submittedName>
</protein>
<evidence type="ECO:0000313" key="2">
    <source>
        <dbReference type="EMBL" id="MEQ2302668.1"/>
    </source>
</evidence>
<evidence type="ECO:0000256" key="1">
    <source>
        <dbReference type="SAM" id="MobiDB-lite"/>
    </source>
</evidence>
<feature type="region of interest" description="Disordered" evidence="1">
    <location>
        <begin position="24"/>
        <end position="90"/>
    </location>
</feature>
<evidence type="ECO:0000313" key="3">
    <source>
        <dbReference type="Proteomes" id="UP001469553"/>
    </source>
</evidence>
<reference evidence="2 3" key="1">
    <citation type="submission" date="2021-06" db="EMBL/GenBank/DDBJ databases">
        <authorList>
            <person name="Palmer J.M."/>
        </authorList>
    </citation>
    <scope>NUCLEOTIDE SEQUENCE [LARGE SCALE GENOMIC DNA]</scope>
    <source>
        <strain evidence="2 3">AS_MEX2019</strain>
        <tissue evidence="2">Muscle</tissue>
    </source>
</reference>
<accession>A0ABV0Z8X9</accession>